<keyword evidence="8" id="KW-1185">Reference proteome</keyword>
<keyword evidence="4 6" id="KW-1133">Transmembrane helix</keyword>
<evidence type="ECO:0000256" key="5">
    <source>
        <dbReference type="ARBA" id="ARBA00023136"/>
    </source>
</evidence>
<dbReference type="GO" id="GO:0035673">
    <property type="term" value="F:oligopeptide transmembrane transporter activity"/>
    <property type="evidence" value="ECO:0007669"/>
    <property type="project" value="InterPro"/>
</dbReference>
<evidence type="ECO:0000256" key="2">
    <source>
        <dbReference type="ARBA" id="ARBA00022448"/>
    </source>
</evidence>
<dbReference type="KEGG" id="rhoz:GXP67_25390"/>
<evidence type="ECO:0000256" key="6">
    <source>
        <dbReference type="SAM" id="Phobius"/>
    </source>
</evidence>
<protein>
    <submittedName>
        <fullName evidence="7">Oligopeptide transporter, OPT family</fullName>
    </submittedName>
</protein>
<dbReference type="AlphaFoldDB" id="A0A6C0GQ48"/>
<dbReference type="InterPro" id="IPR004813">
    <property type="entry name" value="OPT"/>
</dbReference>
<feature type="transmembrane region" description="Helical" evidence="6">
    <location>
        <begin position="734"/>
        <end position="757"/>
    </location>
</feature>
<dbReference type="NCBIfam" id="TIGR00728">
    <property type="entry name" value="OPT_sfam"/>
    <property type="match status" value="1"/>
</dbReference>
<evidence type="ECO:0000256" key="4">
    <source>
        <dbReference type="ARBA" id="ARBA00022989"/>
    </source>
</evidence>
<feature type="transmembrane region" description="Helical" evidence="6">
    <location>
        <begin position="414"/>
        <end position="433"/>
    </location>
</feature>
<feature type="transmembrane region" description="Helical" evidence="6">
    <location>
        <begin position="439"/>
        <end position="458"/>
    </location>
</feature>
<keyword evidence="5 6" id="KW-0472">Membrane</keyword>
<feature type="transmembrane region" description="Helical" evidence="6">
    <location>
        <begin position="479"/>
        <end position="497"/>
    </location>
</feature>
<feature type="transmembrane region" description="Helical" evidence="6">
    <location>
        <begin position="645"/>
        <end position="665"/>
    </location>
</feature>
<dbReference type="InterPro" id="IPR004814">
    <property type="entry name" value="Oligopep_transpt"/>
</dbReference>
<dbReference type="RefSeq" id="WP_162445727.1">
    <property type="nucleotide sequence ID" value="NZ_CP048222.1"/>
</dbReference>
<gene>
    <name evidence="7" type="ORF">GXP67_25390</name>
</gene>
<proteinExistence type="predicted"/>
<feature type="transmembrane region" description="Helical" evidence="6">
    <location>
        <begin position="618"/>
        <end position="639"/>
    </location>
</feature>
<feature type="transmembrane region" description="Helical" evidence="6">
    <location>
        <begin position="249"/>
        <end position="271"/>
    </location>
</feature>
<dbReference type="Proteomes" id="UP000480178">
    <property type="component" value="Chromosome"/>
</dbReference>
<feature type="transmembrane region" description="Helical" evidence="6">
    <location>
        <begin position="302"/>
        <end position="323"/>
    </location>
</feature>
<feature type="transmembrane region" description="Helical" evidence="6">
    <location>
        <begin position="92"/>
        <end position="111"/>
    </location>
</feature>
<sequence>MTTNPFLANFRPYIADSVKNLRELTIVPLIVGTLLGIVFGASSMYLVLKVGITVSASIPVAVISITLFRVLSKLGMRDATVLEHNIVQTAGSAGESIAFGVGVTMPAIMILGFDLEIWRVTLVAVLGGLLGILMMIPLRRALIRDQHGYLKYPEGTACAEVLKAGANQESRNASIEAATTRADAGITSGGKIIVIGFGLGFLFNTLMQVFKSWKEVPAKEFGKSFEGGSISLENNPALLGVGYIIGPRIAGIMFGGGVLAYLVLIPMIKYFGGGLTEPLPPATLLTIGKMALEGKDSIQTTYILYIGAGAVAAGGMISLFRSLPVIIKGIRSGIADFRGSNKQTVEEVLPRTDRDLSMKWVIGGILTLILIIALVPTLKMNILGAILIILFGFLFVTVSSRLTGEIGSSSNPISGMTVATLLLTCLVFLLIGWTQPDPYFVTALTIGGIVCIAASNGGTTSQDLKTGFIVGATPWKQQIAILTGALASALVLGPILIGLNNAATVYVPVAPTAFATEFRIPSGQLLQEDGQLKTEQVTDKALNDNTAYYIWHNTDVNQGETGRYLVNEQGKPVYLVDPGINGAIRERTDGTTVTKYNAPKATLISYIIKGILSQELPWGLVLLGVMIAIVLEISGIPSLAFAVGLYLPVAVSAPIFVGGMVRWMVDKDLIRKLQGRNLTEEELTAETDKSPGVLLASGYIAGGALAGIMVALATEFLGQIMQTFTKWSEANNPFYAGAQSDWLSLVPFTVLCVLLYYTGRELLFKGKDELR</sequence>
<dbReference type="InterPro" id="IPR045035">
    <property type="entry name" value="YSL-like"/>
</dbReference>
<dbReference type="NCBIfam" id="TIGR00733">
    <property type="entry name" value="OPT family oligopeptide transporter"/>
    <property type="match status" value="1"/>
</dbReference>
<evidence type="ECO:0000313" key="7">
    <source>
        <dbReference type="EMBL" id="QHT69743.1"/>
    </source>
</evidence>
<evidence type="ECO:0000256" key="3">
    <source>
        <dbReference type="ARBA" id="ARBA00022692"/>
    </source>
</evidence>
<dbReference type="PANTHER" id="PTHR31645">
    <property type="entry name" value="OLIGOPEPTIDE TRANSPORTER YGL114W-RELATED"/>
    <property type="match status" value="1"/>
</dbReference>
<name>A0A6C0GQ48_9BACT</name>
<reference evidence="7 8" key="1">
    <citation type="submission" date="2020-01" db="EMBL/GenBank/DDBJ databases">
        <authorList>
            <person name="Kim M.K."/>
        </authorList>
    </citation>
    <scope>NUCLEOTIDE SEQUENCE [LARGE SCALE GENOMIC DNA]</scope>
    <source>
        <strain evidence="7 8">172606-1</strain>
    </source>
</reference>
<feature type="transmembrane region" description="Helical" evidence="6">
    <location>
        <begin position="382"/>
        <end position="402"/>
    </location>
</feature>
<dbReference type="EMBL" id="CP048222">
    <property type="protein sequence ID" value="QHT69743.1"/>
    <property type="molecule type" value="Genomic_DNA"/>
</dbReference>
<dbReference type="PANTHER" id="PTHR31645:SF0">
    <property type="entry name" value="OLIGOPEPTIDE TRANSPORTER YGL114W-RELATED"/>
    <property type="match status" value="1"/>
</dbReference>
<feature type="transmembrane region" description="Helical" evidence="6">
    <location>
        <begin position="52"/>
        <end position="71"/>
    </location>
</feature>
<feature type="transmembrane region" description="Helical" evidence="6">
    <location>
        <begin position="360"/>
        <end position="376"/>
    </location>
</feature>
<evidence type="ECO:0000256" key="1">
    <source>
        <dbReference type="ARBA" id="ARBA00004141"/>
    </source>
</evidence>
<dbReference type="Pfam" id="PF03169">
    <property type="entry name" value="OPT"/>
    <property type="match status" value="2"/>
</dbReference>
<feature type="transmembrane region" description="Helical" evidence="6">
    <location>
        <begin position="26"/>
        <end position="46"/>
    </location>
</feature>
<evidence type="ECO:0000313" key="8">
    <source>
        <dbReference type="Proteomes" id="UP000480178"/>
    </source>
</evidence>
<keyword evidence="2" id="KW-0813">Transport</keyword>
<organism evidence="7 8">
    <name type="scientific">Rhodocytophaga rosea</name>
    <dbReference type="NCBI Taxonomy" id="2704465"/>
    <lineage>
        <taxon>Bacteria</taxon>
        <taxon>Pseudomonadati</taxon>
        <taxon>Bacteroidota</taxon>
        <taxon>Cytophagia</taxon>
        <taxon>Cytophagales</taxon>
        <taxon>Rhodocytophagaceae</taxon>
        <taxon>Rhodocytophaga</taxon>
    </lineage>
</organism>
<feature type="transmembrane region" description="Helical" evidence="6">
    <location>
        <begin position="117"/>
        <end position="136"/>
    </location>
</feature>
<comment type="subcellular location">
    <subcellularLocation>
        <location evidence="1">Membrane</location>
        <topology evidence="1">Multi-pass membrane protein</topology>
    </subcellularLocation>
</comment>
<accession>A0A6C0GQ48</accession>
<feature type="transmembrane region" description="Helical" evidence="6">
    <location>
        <begin position="693"/>
        <end position="714"/>
    </location>
</feature>
<dbReference type="GO" id="GO:0016020">
    <property type="term" value="C:membrane"/>
    <property type="evidence" value="ECO:0007669"/>
    <property type="project" value="UniProtKB-SubCell"/>
</dbReference>
<keyword evidence="3 6" id="KW-0812">Transmembrane</keyword>